<evidence type="ECO:0000259" key="7">
    <source>
        <dbReference type="PROSITE" id="PS50110"/>
    </source>
</evidence>
<dbReference type="GO" id="GO:0000160">
    <property type="term" value="P:phosphorelay signal transduction system"/>
    <property type="evidence" value="ECO:0007669"/>
    <property type="project" value="InterPro"/>
</dbReference>
<organism evidence="8">
    <name type="scientific">marine sediment metagenome</name>
    <dbReference type="NCBI Taxonomy" id="412755"/>
    <lineage>
        <taxon>unclassified sequences</taxon>
        <taxon>metagenomes</taxon>
        <taxon>ecological metagenomes</taxon>
    </lineage>
</organism>
<dbReference type="InterPro" id="IPR025944">
    <property type="entry name" value="Sigma_54_int_dom_CS"/>
</dbReference>
<dbReference type="GO" id="GO:0006355">
    <property type="term" value="P:regulation of DNA-templated transcription"/>
    <property type="evidence" value="ECO:0007669"/>
    <property type="project" value="InterPro"/>
</dbReference>
<evidence type="ECO:0008006" key="9">
    <source>
        <dbReference type="Google" id="ProtNLM"/>
    </source>
</evidence>
<keyword evidence="5" id="KW-0804">Transcription</keyword>
<dbReference type="InterPro" id="IPR058031">
    <property type="entry name" value="AAA_lid_NorR"/>
</dbReference>
<dbReference type="PROSITE" id="PS50110">
    <property type="entry name" value="RESPONSE_REGULATORY"/>
    <property type="match status" value="1"/>
</dbReference>
<dbReference type="Gene3D" id="3.40.50.2300">
    <property type="match status" value="1"/>
</dbReference>
<evidence type="ECO:0000256" key="3">
    <source>
        <dbReference type="ARBA" id="ARBA00023015"/>
    </source>
</evidence>
<dbReference type="InterPro" id="IPR003593">
    <property type="entry name" value="AAA+_ATPase"/>
</dbReference>
<dbReference type="EMBL" id="LAZR01025025">
    <property type="protein sequence ID" value="KKL73234.1"/>
    <property type="molecule type" value="Genomic_DNA"/>
</dbReference>
<evidence type="ECO:0000256" key="2">
    <source>
        <dbReference type="ARBA" id="ARBA00022840"/>
    </source>
</evidence>
<accession>A0A0F9EGX5</accession>
<dbReference type="PROSITE" id="PS00676">
    <property type="entry name" value="SIGMA54_INTERACT_2"/>
    <property type="match status" value="1"/>
</dbReference>
<dbReference type="InterPro" id="IPR002078">
    <property type="entry name" value="Sigma_54_int"/>
</dbReference>
<dbReference type="PROSITE" id="PS00688">
    <property type="entry name" value="SIGMA54_INTERACT_3"/>
    <property type="match status" value="1"/>
</dbReference>
<evidence type="ECO:0000259" key="6">
    <source>
        <dbReference type="PROSITE" id="PS50045"/>
    </source>
</evidence>
<name>A0A0F9EGX5_9ZZZZ</name>
<dbReference type="AlphaFoldDB" id="A0A0F9EGX5"/>
<evidence type="ECO:0000313" key="8">
    <source>
        <dbReference type="EMBL" id="KKL73234.1"/>
    </source>
</evidence>
<dbReference type="SMART" id="SM00448">
    <property type="entry name" value="REC"/>
    <property type="match status" value="1"/>
</dbReference>
<keyword evidence="3" id="KW-0805">Transcription regulation</keyword>
<dbReference type="GO" id="GO:0005524">
    <property type="term" value="F:ATP binding"/>
    <property type="evidence" value="ECO:0007669"/>
    <property type="project" value="UniProtKB-KW"/>
</dbReference>
<dbReference type="PRINTS" id="PR01590">
    <property type="entry name" value="HTHFIS"/>
</dbReference>
<dbReference type="InterPro" id="IPR027417">
    <property type="entry name" value="P-loop_NTPase"/>
</dbReference>
<dbReference type="Pfam" id="PF02954">
    <property type="entry name" value="HTH_8"/>
    <property type="match status" value="1"/>
</dbReference>
<dbReference type="Gene3D" id="1.10.8.60">
    <property type="match status" value="1"/>
</dbReference>
<dbReference type="Pfam" id="PF00072">
    <property type="entry name" value="Response_reg"/>
    <property type="match status" value="1"/>
</dbReference>
<evidence type="ECO:0000256" key="4">
    <source>
        <dbReference type="ARBA" id="ARBA00023125"/>
    </source>
</evidence>
<reference evidence="8" key="1">
    <citation type="journal article" date="2015" name="Nature">
        <title>Complex archaea that bridge the gap between prokaryotes and eukaryotes.</title>
        <authorList>
            <person name="Spang A."/>
            <person name="Saw J.H."/>
            <person name="Jorgensen S.L."/>
            <person name="Zaremba-Niedzwiedzka K."/>
            <person name="Martijn J."/>
            <person name="Lind A.E."/>
            <person name="van Eijk R."/>
            <person name="Schleper C."/>
            <person name="Guy L."/>
            <person name="Ettema T.J."/>
        </authorList>
    </citation>
    <scope>NUCLEOTIDE SEQUENCE</scope>
</reference>
<dbReference type="InterPro" id="IPR001789">
    <property type="entry name" value="Sig_transdc_resp-reg_receiver"/>
</dbReference>
<feature type="domain" description="Response regulatory" evidence="7">
    <location>
        <begin position="3"/>
        <end position="117"/>
    </location>
</feature>
<dbReference type="PROSITE" id="PS50045">
    <property type="entry name" value="SIGMA54_INTERACT_4"/>
    <property type="match status" value="1"/>
</dbReference>
<sequence>MSRFLIVNTDKNFCSQVARIYERQGHEVKNAEDIEGAVDLLKKWIFDVVIFDTSTPGVKAAAFVDQVKKINSNTIVVITSNKEKDSDAIEAIDDGAYDFLQRPCNFSELQVKINKAINLRRLKHEATSLRSERNLIYRTENFIGESPGIKKVFEVVGKVAYSKSTILLTGETGTGKELVAGALHYNSERAANAFIKVNCAALSEQLLQSELFGHEKGAYTGADKQRIGRFEQADGGSIFLDEIGDMSLHTQAKVLRVLQEREFERLGGNKTIKVDVRIITATNKKLQEEIKEGRFREDLYYRVNVVTIKMPPLRERKGDILLLTYFFLKNFSGDMKKKIKEIHPLAIKTLTEYSWPGNIRELQNTIERAVLMADHNVIKPEDLQLPVKAGPLKWDHTVIQIPPGGIHLEEVEKGLVLQSLNMCNWIQKDAASLLGISSRVLNYKIQRHGITHQNWKRYK</sequence>
<dbReference type="SUPFAM" id="SSF52540">
    <property type="entry name" value="P-loop containing nucleoside triphosphate hydrolases"/>
    <property type="match status" value="1"/>
</dbReference>
<evidence type="ECO:0000256" key="1">
    <source>
        <dbReference type="ARBA" id="ARBA00022741"/>
    </source>
</evidence>
<dbReference type="InterPro" id="IPR011006">
    <property type="entry name" value="CheY-like_superfamily"/>
</dbReference>
<dbReference type="SUPFAM" id="SSF52172">
    <property type="entry name" value="CheY-like"/>
    <property type="match status" value="1"/>
</dbReference>
<dbReference type="GO" id="GO:0043565">
    <property type="term" value="F:sequence-specific DNA binding"/>
    <property type="evidence" value="ECO:0007669"/>
    <property type="project" value="InterPro"/>
</dbReference>
<proteinExistence type="predicted"/>
<dbReference type="Gene3D" id="3.40.50.300">
    <property type="entry name" value="P-loop containing nucleotide triphosphate hydrolases"/>
    <property type="match status" value="1"/>
</dbReference>
<dbReference type="PANTHER" id="PTHR32071">
    <property type="entry name" value="TRANSCRIPTIONAL REGULATORY PROTEIN"/>
    <property type="match status" value="1"/>
</dbReference>
<gene>
    <name evidence="8" type="ORF">LCGC14_2076950</name>
</gene>
<dbReference type="SMART" id="SM00382">
    <property type="entry name" value="AAA"/>
    <property type="match status" value="1"/>
</dbReference>
<dbReference type="InterPro" id="IPR025943">
    <property type="entry name" value="Sigma_54_int_dom_ATP-bd_2"/>
</dbReference>
<dbReference type="FunFam" id="3.40.50.300:FF:000006">
    <property type="entry name" value="DNA-binding transcriptional regulator NtrC"/>
    <property type="match status" value="1"/>
</dbReference>
<dbReference type="CDD" id="cd00009">
    <property type="entry name" value="AAA"/>
    <property type="match status" value="1"/>
</dbReference>
<keyword evidence="4" id="KW-0238">DNA-binding</keyword>
<dbReference type="Gene3D" id="1.10.10.60">
    <property type="entry name" value="Homeodomain-like"/>
    <property type="match status" value="1"/>
</dbReference>
<dbReference type="Pfam" id="PF00158">
    <property type="entry name" value="Sigma54_activat"/>
    <property type="match status" value="1"/>
</dbReference>
<dbReference type="SUPFAM" id="SSF46689">
    <property type="entry name" value="Homeodomain-like"/>
    <property type="match status" value="1"/>
</dbReference>
<keyword evidence="2" id="KW-0067">ATP-binding</keyword>
<dbReference type="Pfam" id="PF25601">
    <property type="entry name" value="AAA_lid_14"/>
    <property type="match status" value="1"/>
</dbReference>
<dbReference type="InterPro" id="IPR025662">
    <property type="entry name" value="Sigma_54_int_dom_ATP-bd_1"/>
</dbReference>
<dbReference type="PROSITE" id="PS00675">
    <property type="entry name" value="SIGMA54_INTERACT_1"/>
    <property type="match status" value="1"/>
</dbReference>
<dbReference type="InterPro" id="IPR009057">
    <property type="entry name" value="Homeodomain-like_sf"/>
</dbReference>
<dbReference type="InterPro" id="IPR002197">
    <property type="entry name" value="HTH_Fis"/>
</dbReference>
<feature type="domain" description="Sigma-54 factor interaction" evidence="6">
    <location>
        <begin position="142"/>
        <end position="371"/>
    </location>
</feature>
<protein>
    <recommendedName>
        <fullName evidence="9">Sigma-54 factor interaction domain-containing protein</fullName>
    </recommendedName>
</protein>
<keyword evidence="1" id="KW-0547">Nucleotide-binding</keyword>
<comment type="caution">
    <text evidence="8">The sequence shown here is derived from an EMBL/GenBank/DDBJ whole genome shotgun (WGS) entry which is preliminary data.</text>
</comment>
<evidence type="ECO:0000256" key="5">
    <source>
        <dbReference type="ARBA" id="ARBA00023163"/>
    </source>
</evidence>